<dbReference type="Proteomes" id="UP001151760">
    <property type="component" value="Unassembled WGS sequence"/>
</dbReference>
<proteinExistence type="predicted"/>
<feature type="compositionally biased region" description="Basic and acidic residues" evidence="1">
    <location>
        <begin position="219"/>
        <end position="231"/>
    </location>
</feature>
<comment type="caution">
    <text evidence="2">The sequence shown here is derived from an EMBL/GenBank/DDBJ whole genome shotgun (WGS) entry which is preliminary data.</text>
</comment>
<gene>
    <name evidence="2" type="ORF">Tco_0654614</name>
</gene>
<organism evidence="2 3">
    <name type="scientific">Tanacetum coccineum</name>
    <dbReference type="NCBI Taxonomy" id="301880"/>
    <lineage>
        <taxon>Eukaryota</taxon>
        <taxon>Viridiplantae</taxon>
        <taxon>Streptophyta</taxon>
        <taxon>Embryophyta</taxon>
        <taxon>Tracheophyta</taxon>
        <taxon>Spermatophyta</taxon>
        <taxon>Magnoliopsida</taxon>
        <taxon>eudicotyledons</taxon>
        <taxon>Gunneridae</taxon>
        <taxon>Pentapetalae</taxon>
        <taxon>asterids</taxon>
        <taxon>campanulids</taxon>
        <taxon>Asterales</taxon>
        <taxon>Asteraceae</taxon>
        <taxon>Asteroideae</taxon>
        <taxon>Anthemideae</taxon>
        <taxon>Anthemidinae</taxon>
        <taxon>Tanacetum</taxon>
    </lineage>
</organism>
<reference evidence="2" key="1">
    <citation type="journal article" date="2022" name="Int. J. Mol. Sci.">
        <title>Draft Genome of Tanacetum Coccineum: Genomic Comparison of Closely Related Tanacetum-Family Plants.</title>
        <authorList>
            <person name="Yamashiro T."/>
            <person name="Shiraishi A."/>
            <person name="Nakayama K."/>
            <person name="Satake H."/>
        </authorList>
    </citation>
    <scope>NUCLEOTIDE SEQUENCE</scope>
</reference>
<protein>
    <submittedName>
        <fullName evidence="2">Uncharacterized protein</fullName>
    </submittedName>
</protein>
<feature type="compositionally biased region" description="Polar residues" evidence="1">
    <location>
        <begin position="100"/>
        <end position="125"/>
    </location>
</feature>
<evidence type="ECO:0000256" key="1">
    <source>
        <dbReference type="SAM" id="MobiDB-lite"/>
    </source>
</evidence>
<evidence type="ECO:0000313" key="2">
    <source>
        <dbReference type="EMBL" id="GJS59830.1"/>
    </source>
</evidence>
<accession>A0ABQ4X4M3</accession>
<feature type="region of interest" description="Disordered" evidence="1">
    <location>
        <begin position="28"/>
        <end position="74"/>
    </location>
</feature>
<name>A0ABQ4X4M3_9ASTR</name>
<feature type="region of interest" description="Disordered" evidence="1">
    <location>
        <begin position="88"/>
        <end position="141"/>
    </location>
</feature>
<evidence type="ECO:0000313" key="3">
    <source>
        <dbReference type="Proteomes" id="UP001151760"/>
    </source>
</evidence>
<feature type="region of interest" description="Disordered" evidence="1">
    <location>
        <begin position="212"/>
        <end position="241"/>
    </location>
</feature>
<dbReference type="EMBL" id="BQNB010009177">
    <property type="protein sequence ID" value="GJS59830.1"/>
    <property type="molecule type" value="Genomic_DNA"/>
</dbReference>
<reference evidence="2" key="2">
    <citation type="submission" date="2022-01" db="EMBL/GenBank/DDBJ databases">
        <authorList>
            <person name="Yamashiro T."/>
            <person name="Shiraishi A."/>
            <person name="Satake H."/>
            <person name="Nakayama K."/>
        </authorList>
    </citation>
    <scope>NUCLEOTIDE SEQUENCE</scope>
</reference>
<keyword evidence="3" id="KW-1185">Reference proteome</keyword>
<sequence>MNYVRKPSEVTPVELNAYMLGVVKQETSVSLSLSHEKKKKKMTQILTKPKPNSKGPDDSGALPKETLGTKAKTKKTTLKQATLILTKMKVSTRGTEKSHSVSTDQPSPSNSERNTQLSNTGTQHQYPKDGTRKSPLFPEGTPIPIKVLALSTKWTKPNPPYFRIQSLTTTKARPLMRWSWILTPPIISTLGQFQALMKDPEEEVMEFSDEEILDVGDDMDTKLPKATKESSEPPEQSQPHP</sequence>